<sequence length="126" mass="13461">MIEAAFQIPPETILRETHWMACVSPSGRRFRFPLSGYMVSRRAFDKALACAAEGAGAELRYPVGVARVSGERVEMVNGTTVRAKVIIGADGPTSTVARSVGFAPPREMFRMITATADGGGGDEIDL</sequence>
<comment type="caution">
    <text evidence="1">The sequence shown here is derived from an EMBL/GenBank/DDBJ whole genome shotgun (WGS) entry which is preliminary data.</text>
</comment>
<dbReference type="EMBL" id="AUZY01004477">
    <property type="protein sequence ID" value="EQD63452.1"/>
    <property type="molecule type" value="Genomic_DNA"/>
</dbReference>
<feature type="non-terminal residue" evidence="1">
    <location>
        <position position="126"/>
    </location>
</feature>
<name>T1B0U7_9ZZZZ</name>
<accession>T1B0U7</accession>
<reference evidence="1" key="2">
    <citation type="journal article" date="2014" name="ISME J.">
        <title>Microbial stratification in low pH oxic and suboxic macroscopic growths along an acid mine drainage.</title>
        <authorList>
            <person name="Mendez-Garcia C."/>
            <person name="Mesa V."/>
            <person name="Sprenger R.R."/>
            <person name="Richter M."/>
            <person name="Diez M.S."/>
            <person name="Solano J."/>
            <person name="Bargiela R."/>
            <person name="Golyshina O.V."/>
            <person name="Manteca A."/>
            <person name="Ramos J.L."/>
            <person name="Gallego J.R."/>
            <person name="Llorente I."/>
            <person name="Martins Dos Santos V.A."/>
            <person name="Jensen O.N."/>
            <person name="Pelaez A.I."/>
            <person name="Sanchez J."/>
            <person name="Ferrer M."/>
        </authorList>
    </citation>
    <scope>NUCLEOTIDE SEQUENCE</scope>
</reference>
<dbReference type="PANTHER" id="PTHR42685:SF18">
    <property type="entry name" value="DIGERANYLGERANYLGLYCEROPHOSPHOLIPID REDUCTASE"/>
    <property type="match status" value="1"/>
</dbReference>
<gene>
    <name evidence="1" type="ORF">B1B_07039</name>
</gene>
<dbReference type="PANTHER" id="PTHR42685">
    <property type="entry name" value="GERANYLGERANYL DIPHOSPHATE REDUCTASE"/>
    <property type="match status" value="1"/>
</dbReference>
<dbReference type="InterPro" id="IPR036188">
    <property type="entry name" value="FAD/NAD-bd_sf"/>
</dbReference>
<dbReference type="AlphaFoldDB" id="T1B0U7"/>
<evidence type="ECO:0000313" key="1">
    <source>
        <dbReference type="EMBL" id="EQD63452.1"/>
    </source>
</evidence>
<protein>
    <submittedName>
        <fullName evidence="1">Geranylgeranyl reductase</fullName>
    </submittedName>
</protein>
<proteinExistence type="predicted"/>
<dbReference type="SUPFAM" id="SSF51905">
    <property type="entry name" value="FAD/NAD(P)-binding domain"/>
    <property type="match status" value="1"/>
</dbReference>
<dbReference type="Gene3D" id="3.50.50.60">
    <property type="entry name" value="FAD/NAD(P)-binding domain"/>
    <property type="match status" value="1"/>
</dbReference>
<organism evidence="1">
    <name type="scientific">mine drainage metagenome</name>
    <dbReference type="NCBI Taxonomy" id="410659"/>
    <lineage>
        <taxon>unclassified sequences</taxon>
        <taxon>metagenomes</taxon>
        <taxon>ecological metagenomes</taxon>
    </lineage>
</organism>
<dbReference type="InterPro" id="IPR050407">
    <property type="entry name" value="Geranylgeranyl_reductase"/>
</dbReference>
<reference evidence="1" key="1">
    <citation type="submission" date="2013-08" db="EMBL/GenBank/DDBJ databases">
        <authorList>
            <person name="Mendez C."/>
            <person name="Richter M."/>
            <person name="Ferrer M."/>
            <person name="Sanchez J."/>
        </authorList>
    </citation>
    <scope>NUCLEOTIDE SEQUENCE</scope>
</reference>